<reference evidence="5" key="1">
    <citation type="submission" date="2014-05" db="EMBL/GenBank/DDBJ databases">
        <title>The genome and life-stage specific transcriptomes of Globodera pallida elucidate key aspects of plant parasitism by a cyst nematode.</title>
        <authorList>
            <person name="Cotton J.A."/>
            <person name="Lilley C.J."/>
            <person name="Jones L.M."/>
            <person name="Kikuchi T."/>
            <person name="Reid A.J."/>
            <person name="Thorpe P."/>
            <person name="Tsai I.J."/>
            <person name="Beasley H."/>
            <person name="Blok V."/>
            <person name="Cock P.J.A."/>
            <person name="Van den Akker S.E."/>
            <person name="Holroyd N."/>
            <person name="Hunt M."/>
            <person name="Mantelin S."/>
            <person name="Naghra H."/>
            <person name="Pain A."/>
            <person name="Palomares-Rius J.E."/>
            <person name="Zarowiecki M."/>
            <person name="Berriman M."/>
            <person name="Jones J.T."/>
            <person name="Urwin P.E."/>
        </authorList>
    </citation>
    <scope>NUCLEOTIDE SEQUENCE [LARGE SCALE GENOMIC DNA]</scope>
    <source>
        <strain evidence="5">Lindley</strain>
    </source>
</reference>
<accession>A0A183CJ86</accession>
<sequence length="345" mass="38827">MRRYIDLLEWLEKKEEGNENVNWVIIQEEAIAAFTETDHKCMAANENPHEHVIVQATGQIYPLENSQMDAANMMMPPQMMPHLTNMSSFAGYGMQQGLPGSQSFGNMQFAQQQQQQFDPNVYGAMAGQFSNMGIQPSQGQYQQQYNQQYQALVSLRGQVLGPESIVVEKNVLYTCTLDGKCLKIVNGQIEKSIPMTAHTNCDGKRQTIPFCGRPLGIRRYTDQQFIVADAVLGLMLINFDEETKELLVPSMTIVEKKRLGFPDDLDIAADNDTIFFSDLSAKYGYSDVHLAFLEHVNDGRLIEYKMSTGKLRVVMDGLVVANGVQMHPDKQSVLVCETAMARIHR</sequence>
<dbReference type="InterPro" id="IPR018119">
    <property type="entry name" value="Strictosidine_synth_cons-reg"/>
</dbReference>
<dbReference type="PANTHER" id="PTHR10426">
    <property type="entry name" value="STRICTOSIDINE SYNTHASE-RELATED"/>
    <property type="match status" value="1"/>
</dbReference>
<dbReference type="Proteomes" id="UP000050741">
    <property type="component" value="Unassembled WGS sequence"/>
</dbReference>
<evidence type="ECO:0000256" key="2">
    <source>
        <dbReference type="ARBA" id="ARBA00022553"/>
    </source>
</evidence>
<dbReference type="WBParaSite" id="GPLIN_001294200">
    <property type="protein sequence ID" value="GPLIN_001294200"/>
    <property type="gene ID" value="GPLIN_001294200"/>
</dbReference>
<evidence type="ECO:0000256" key="1">
    <source>
        <dbReference type="ARBA" id="ARBA00009191"/>
    </source>
</evidence>
<evidence type="ECO:0000313" key="5">
    <source>
        <dbReference type="Proteomes" id="UP000050741"/>
    </source>
</evidence>
<name>A0A183CJ86_GLOPA</name>
<dbReference type="AlphaFoldDB" id="A0A183CJ86"/>
<dbReference type="Pfam" id="PF03088">
    <property type="entry name" value="Str_synth"/>
    <property type="match status" value="1"/>
</dbReference>
<evidence type="ECO:0000313" key="6">
    <source>
        <dbReference type="WBParaSite" id="GPLIN_001294200"/>
    </source>
</evidence>
<proteinExistence type="inferred from homology"/>
<evidence type="ECO:0000256" key="3">
    <source>
        <dbReference type="ARBA" id="ARBA00023180"/>
    </source>
</evidence>
<dbReference type="GO" id="GO:0016787">
    <property type="term" value="F:hydrolase activity"/>
    <property type="evidence" value="ECO:0007669"/>
    <property type="project" value="TreeGrafter"/>
</dbReference>
<feature type="domain" description="Strictosidine synthase conserved region" evidence="4">
    <location>
        <begin position="263"/>
        <end position="345"/>
    </location>
</feature>
<protein>
    <submittedName>
        <fullName evidence="6">Str_synth domain-containing protein</fullName>
    </submittedName>
</protein>
<reference evidence="6" key="2">
    <citation type="submission" date="2016-06" db="UniProtKB">
        <authorList>
            <consortium name="WormBaseParasite"/>
        </authorList>
    </citation>
    <scope>IDENTIFICATION</scope>
</reference>
<organism evidence="5 6">
    <name type="scientific">Globodera pallida</name>
    <name type="common">Potato cyst nematode worm</name>
    <name type="synonym">Heterodera pallida</name>
    <dbReference type="NCBI Taxonomy" id="36090"/>
    <lineage>
        <taxon>Eukaryota</taxon>
        <taxon>Metazoa</taxon>
        <taxon>Ecdysozoa</taxon>
        <taxon>Nematoda</taxon>
        <taxon>Chromadorea</taxon>
        <taxon>Rhabditida</taxon>
        <taxon>Tylenchina</taxon>
        <taxon>Tylenchomorpha</taxon>
        <taxon>Tylenchoidea</taxon>
        <taxon>Heteroderidae</taxon>
        <taxon>Heteroderinae</taxon>
        <taxon>Globodera</taxon>
    </lineage>
</organism>
<evidence type="ECO:0000259" key="4">
    <source>
        <dbReference type="Pfam" id="PF03088"/>
    </source>
</evidence>
<dbReference type="InterPro" id="IPR011042">
    <property type="entry name" value="6-blade_b-propeller_TolB-like"/>
</dbReference>
<dbReference type="GO" id="GO:0012505">
    <property type="term" value="C:endomembrane system"/>
    <property type="evidence" value="ECO:0007669"/>
    <property type="project" value="TreeGrafter"/>
</dbReference>
<dbReference type="PANTHER" id="PTHR10426:SF88">
    <property type="entry name" value="ADIPOCYTE PLASMA MEMBRANE-ASSOCIATED PROTEIN HEMOMUCIN-RELATED"/>
    <property type="match status" value="1"/>
</dbReference>
<keyword evidence="2" id="KW-0597">Phosphoprotein</keyword>
<dbReference type="Gene3D" id="2.120.10.30">
    <property type="entry name" value="TolB, C-terminal domain"/>
    <property type="match status" value="1"/>
</dbReference>
<dbReference type="SUPFAM" id="SSF63829">
    <property type="entry name" value="Calcium-dependent phosphotriesterase"/>
    <property type="match status" value="1"/>
</dbReference>
<keyword evidence="5" id="KW-1185">Reference proteome</keyword>
<comment type="similarity">
    <text evidence="1">Belongs to the strictosidine synthase family.</text>
</comment>
<keyword evidence="3" id="KW-0325">Glycoprotein</keyword>